<dbReference type="AlphaFoldDB" id="A0A1V8X797"/>
<evidence type="ECO:0000256" key="5">
    <source>
        <dbReference type="ARBA" id="ARBA00022692"/>
    </source>
</evidence>
<evidence type="ECO:0000256" key="4">
    <source>
        <dbReference type="ARBA" id="ARBA00022475"/>
    </source>
</evidence>
<dbReference type="InterPro" id="IPR002549">
    <property type="entry name" value="AI-2E-like"/>
</dbReference>
<protein>
    <submittedName>
        <fullName evidence="8">Pheromone autoinducer 2 transporter</fullName>
    </submittedName>
</protein>
<evidence type="ECO:0000313" key="9">
    <source>
        <dbReference type="Proteomes" id="UP000352698"/>
    </source>
</evidence>
<evidence type="ECO:0000256" key="7">
    <source>
        <dbReference type="ARBA" id="ARBA00023136"/>
    </source>
</evidence>
<dbReference type="RefSeq" id="WP_010738456.1">
    <property type="nucleotide sequence ID" value="NZ_AP027299.1"/>
</dbReference>
<dbReference type="EMBL" id="CABEEP010000001">
    <property type="protein sequence ID" value="VTQ59720.1"/>
    <property type="molecule type" value="Genomic_DNA"/>
</dbReference>
<evidence type="ECO:0000313" key="8">
    <source>
        <dbReference type="EMBL" id="VTQ59720.1"/>
    </source>
</evidence>
<evidence type="ECO:0000256" key="3">
    <source>
        <dbReference type="ARBA" id="ARBA00022448"/>
    </source>
</evidence>
<organism evidence="8 9">
    <name type="scientific">Enterococcus hirae</name>
    <dbReference type="NCBI Taxonomy" id="1354"/>
    <lineage>
        <taxon>Bacteria</taxon>
        <taxon>Bacillati</taxon>
        <taxon>Bacillota</taxon>
        <taxon>Bacilli</taxon>
        <taxon>Lactobacillales</taxon>
        <taxon>Enterococcaceae</taxon>
        <taxon>Enterococcus</taxon>
    </lineage>
</organism>
<keyword evidence="7" id="KW-0472">Membrane</keyword>
<gene>
    <name evidence="8" type="primary">yhhT_2</name>
    <name evidence="8" type="ORF">NCTC12204_00455</name>
</gene>
<dbReference type="STRING" id="1354.A6P53_01890"/>
<keyword evidence="5" id="KW-0812">Transmembrane</keyword>
<sequence length="379" mass="42427">MQAKFKNSKLLFWTVELVLTIIGVYFILQMPNVFSPVLKMLSAILLPLLVAGFFYYMFDPVVVFLEKRKIPRVYGYILTLVVLVVLAVLAIMNVIPQLAEQTIQLTKSLPMYAEETSKWLNELAQREEIKNFNIEEQLASANLSLSNLFNIVLVSLSSSVSKVFSFMMQFFVLLFTVPFILLFMFKDGHKFIDALAKFFPQGIRGEVRQTVKELNETLSAYISSTIVDAVIIGIMSFIAMTIFKQPYSLLLAVFCGITNIIPYVGPFIGAVPAVIVGLFVSPFQALYMALSILVIQQLDGNVIKPLLFGKNMNMHPLTIILVLIGAGSVAGILGMLICIPVYAVIKTLVLNIRKIYLLRKFDSGVEPTIQEIKTNGREN</sequence>
<keyword evidence="3" id="KW-0813">Transport</keyword>
<comment type="subcellular location">
    <subcellularLocation>
        <location evidence="1">Cell membrane</location>
        <topology evidence="1">Multi-pass membrane protein</topology>
    </subcellularLocation>
</comment>
<dbReference type="GO" id="GO:0055085">
    <property type="term" value="P:transmembrane transport"/>
    <property type="evidence" value="ECO:0007669"/>
    <property type="project" value="TreeGrafter"/>
</dbReference>
<evidence type="ECO:0000256" key="1">
    <source>
        <dbReference type="ARBA" id="ARBA00004651"/>
    </source>
</evidence>
<name>A0A1V8X797_ENTHR</name>
<dbReference type="PANTHER" id="PTHR21716">
    <property type="entry name" value="TRANSMEMBRANE PROTEIN"/>
    <property type="match status" value="1"/>
</dbReference>
<comment type="similarity">
    <text evidence="2">Belongs to the autoinducer-2 exporter (AI-2E) (TC 2.A.86) family.</text>
</comment>
<evidence type="ECO:0000256" key="2">
    <source>
        <dbReference type="ARBA" id="ARBA00009773"/>
    </source>
</evidence>
<dbReference type="Pfam" id="PF01594">
    <property type="entry name" value="AI-2E_transport"/>
    <property type="match status" value="1"/>
</dbReference>
<proteinExistence type="inferred from homology"/>
<comment type="caution">
    <text evidence="8">The sequence shown here is derived from an EMBL/GenBank/DDBJ whole genome shotgun (WGS) entry which is preliminary data.</text>
</comment>
<dbReference type="GO" id="GO:0005886">
    <property type="term" value="C:plasma membrane"/>
    <property type="evidence" value="ECO:0007669"/>
    <property type="project" value="UniProtKB-SubCell"/>
</dbReference>
<dbReference type="Proteomes" id="UP000352698">
    <property type="component" value="Unassembled WGS sequence"/>
</dbReference>
<reference evidence="8 9" key="1">
    <citation type="submission" date="2019-05" db="EMBL/GenBank/DDBJ databases">
        <authorList>
            <consortium name="Pathogen Informatics"/>
        </authorList>
    </citation>
    <scope>NUCLEOTIDE SEQUENCE [LARGE SCALE GENOMIC DNA]</scope>
    <source>
        <strain evidence="8 9">NCTC12204</strain>
    </source>
</reference>
<evidence type="ECO:0000256" key="6">
    <source>
        <dbReference type="ARBA" id="ARBA00022989"/>
    </source>
</evidence>
<keyword evidence="4" id="KW-1003">Cell membrane</keyword>
<accession>A0A1V8X797</accession>
<keyword evidence="6" id="KW-1133">Transmembrane helix</keyword>
<dbReference type="PANTHER" id="PTHR21716:SF53">
    <property type="entry name" value="PERMEASE PERM-RELATED"/>
    <property type="match status" value="1"/>
</dbReference>